<dbReference type="Gene3D" id="3.40.50.720">
    <property type="entry name" value="NAD(P)-binding Rossmann-like Domain"/>
    <property type="match status" value="1"/>
</dbReference>
<evidence type="ECO:0000256" key="3">
    <source>
        <dbReference type="ARBA" id="ARBA00022833"/>
    </source>
</evidence>
<dbReference type="PANTHER" id="PTHR42683">
    <property type="entry name" value="ALDEHYDE REDUCTASE"/>
    <property type="match status" value="1"/>
</dbReference>
<keyword evidence="4" id="KW-0560">Oxidoreductase</keyword>
<dbReference type="EMBL" id="BAAADD010000010">
    <property type="protein sequence ID" value="GAA0583498.1"/>
    <property type="molecule type" value="Genomic_DNA"/>
</dbReference>
<dbReference type="SUPFAM" id="SSF50129">
    <property type="entry name" value="GroES-like"/>
    <property type="match status" value="1"/>
</dbReference>
<dbReference type="Pfam" id="PF00107">
    <property type="entry name" value="ADH_zinc_N"/>
    <property type="match status" value="1"/>
</dbReference>
<dbReference type="SMART" id="SM00829">
    <property type="entry name" value="PKS_ER"/>
    <property type="match status" value="1"/>
</dbReference>
<evidence type="ECO:0000256" key="1">
    <source>
        <dbReference type="ARBA" id="ARBA00001947"/>
    </source>
</evidence>
<dbReference type="Proteomes" id="UP001499951">
    <property type="component" value="Unassembled WGS sequence"/>
</dbReference>
<evidence type="ECO:0000256" key="4">
    <source>
        <dbReference type="ARBA" id="ARBA00023002"/>
    </source>
</evidence>
<dbReference type="InterPro" id="IPR013149">
    <property type="entry name" value="ADH-like_C"/>
</dbReference>
<dbReference type="Gene3D" id="3.90.180.10">
    <property type="entry name" value="Medium-chain alcohol dehydrogenases, catalytic domain"/>
    <property type="match status" value="1"/>
</dbReference>
<proteinExistence type="predicted"/>
<dbReference type="Pfam" id="PF08240">
    <property type="entry name" value="ADH_N"/>
    <property type="match status" value="1"/>
</dbReference>
<evidence type="ECO:0000256" key="2">
    <source>
        <dbReference type="ARBA" id="ARBA00022723"/>
    </source>
</evidence>
<keyword evidence="3" id="KW-0862">Zinc</keyword>
<protein>
    <submittedName>
        <fullName evidence="6">NAD(P)-dependent alcohol dehydrogenase</fullName>
    </submittedName>
</protein>
<dbReference type="CDD" id="cd05283">
    <property type="entry name" value="CAD1"/>
    <property type="match status" value="1"/>
</dbReference>
<evidence type="ECO:0000259" key="5">
    <source>
        <dbReference type="SMART" id="SM00829"/>
    </source>
</evidence>
<evidence type="ECO:0000313" key="6">
    <source>
        <dbReference type="EMBL" id="GAA0583498.1"/>
    </source>
</evidence>
<comment type="caution">
    <text evidence="6">The sequence shown here is derived from an EMBL/GenBank/DDBJ whole genome shotgun (WGS) entry which is preliminary data.</text>
</comment>
<evidence type="ECO:0000313" key="7">
    <source>
        <dbReference type="Proteomes" id="UP001499951"/>
    </source>
</evidence>
<keyword evidence="7" id="KW-1185">Reference proteome</keyword>
<sequence>MAEYAQAATGPKTLPAKGFAVKAKDSGFSPFAFKRRDVGPKDVLIDVLYCGVCHSDIHTAWNEWPGTHYPCVPGHEVLGRVLKVGKEVTRFKQGDIAAVGCLVDSCGHCPSCEEGLEQFCENGYTLTYDSADKTLGGYTYGGYSNLITVTEHFVVKIPEKMNPAATAPLLCAGVTTFSPMRHWKVKKGSKVGIIGIGGLGHVGVKIAAALGAEVTAITTSPGKAADAKRLGAKDAIVSTDEAAMKANANRFDFLLSTIPQHHPLMPYTNLLRRDGTLVLVGALDGEPMQVWGPPLIGQRKAVAGSVIGGLKETQEMVDFCAANGITADIEMIDGKNLDAAYKRVKAKDVRYRFVIDLGKV</sequence>
<organism evidence="6 7">
    <name type="scientific">Rhizomicrobium electricum</name>
    <dbReference type="NCBI Taxonomy" id="480070"/>
    <lineage>
        <taxon>Bacteria</taxon>
        <taxon>Pseudomonadati</taxon>
        <taxon>Pseudomonadota</taxon>
        <taxon>Alphaproteobacteria</taxon>
        <taxon>Micropepsales</taxon>
        <taxon>Micropepsaceae</taxon>
        <taxon>Rhizomicrobium</taxon>
    </lineage>
</organism>
<feature type="domain" description="Enoyl reductase (ER)" evidence="5">
    <location>
        <begin position="26"/>
        <end position="355"/>
    </location>
</feature>
<accession>A0ABN1F6A2</accession>
<comment type="cofactor">
    <cofactor evidence="1">
        <name>Zn(2+)</name>
        <dbReference type="ChEBI" id="CHEBI:29105"/>
    </cofactor>
</comment>
<dbReference type="InterPro" id="IPR047109">
    <property type="entry name" value="CAD-like"/>
</dbReference>
<keyword evidence="2" id="KW-0479">Metal-binding</keyword>
<gene>
    <name evidence="6" type="ORF">GCM10008942_35550</name>
</gene>
<dbReference type="InterPro" id="IPR036291">
    <property type="entry name" value="NAD(P)-bd_dom_sf"/>
</dbReference>
<dbReference type="InterPro" id="IPR011032">
    <property type="entry name" value="GroES-like_sf"/>
</dbReference>
<name>A0ABN1F6A2_9PROT</name>
<dbReference type="InterPro" id="IPR013154">
    <property type="entry name" value="ADH-like_N"/>
</dbReference>
<dbReference type="InterPro" id="IPR020843">
    <property type="entry name" value="ER"/>
</dbReference>
<dbReference type="SUPFAM" id="SSF51735">
    <property type="entry name" value="NAD(P)-binding Rossmann-fold domains"/>
    <property type="match status" value="1"/>
</dbReference>
<reference evidence="6 7" key="1">
    <citation type="journal article" date="2019" name="Int. J. Syst. Evol. Microbiol.">
        <title>The Global Catalogue of Microorganisms (GCM) 10K type strain sequencing project: providing services to taxonomists for standard genome sequencing and annotation.</title>
        <authorList>
            <consortium name="The Broad Institute Genomics Platform"/>
            <consortium name="The Broad Institute Genome Sequencing Center for Infectious Disease"/>
            <person name="Wu L."/>
            <person name="Ma J."/>
        </authorList>
    </citation>
    <scope>NUCLEOTIDE SEQUENCE [LARGE SCALE GENOMIC DNA]</scope>
    <source>
        <strain evidence="6 7">JCM 15089</strain>
    </source>
</reference>